<dbReference type="InterPro" id="IPR029045">
    <property type="entry name" value="ClpP/crotonase-like_dom_sf"/>
</dbReference>
<dbReference type="InterPro" id="IPR001753">
    <property type="entry name" value="Enoyl-CoA_hydra/iso"/>
</dbReference>
<dbReference type="CDD" id="cd06558">
    <property type="entry name" value="crotonase-like"/>
    <property type="match status" value="1"/>
</dbReference>
<dbReference type="EMBL" id="UOEC01000069">
    <property type="protein sequence ID" value="VAV89882.1"/>
    <property type="molecule type" value="Genomic_DNA"/>
</dbReference>
<protein>
    <submittedName>
        <fullName evidence="1">Cyclohexa-1,5-diene-1-carbonyl-CoA hydratase</fullName>
        <ecNumber evidence="1">4.2.1.100</ecNumber>
    </submittedName>
</protein>
<name>A0A3B0RCK5_9ZZZZ</name>
<dbReference type="GO" id="GO:0018823">
    <property type="term" value="F:cyclohexa-1,5-dienecarbonyl-CoA hydratase activity"/>
    <property type="evidence" value="ECO:0007669"/>
    <property type="project" value="UniProtKB-EC"/>
</dbReference>
<dbReference type="Pfam" id="PF00378">
    <property type="entry name" value="ECH_1"/>
    <property type="match status" value="1"/>
</dbReference>
<dbReference type="EC" id="4.2.1.100" evidence="1"/>
<proteinExistence type="predicted"/>
<evidence type="ECO:0000313" key="1">
    <source>
        <dbReference type="EMBL" id="VAV89882.1"/>
    </source>
</evidence>
<dbReference type="PANTHER" id="PTHR11941">
    <property type="entry name" value="ENOYL-COA HYDRATASE-RELATED"/>
    <property type="match status" value="1"/>
</dbReference>
<dbReference type="SUPFAM" id="SSF52096">
    <property type="entry name" value="ClpP/crotonase"/>
    <property type="match status" value="1"/>
</dbReference>
<keyword evidence="1" id="KW-0456">Lyase</keyword>
<dbReference type="AlphaFoldDB" id="A0A3B0RCK5"/>
<dbReference type="NCBIfam" id="TIGR03189">
    <property type="entry name" value="dienoyl_CoA_hyt"/>
    <property type="match status" value="1"/>
</dbReference>
<accession>A0A3B0RCK5</accession>
<dbReference type="GO" id="GO:0006635">
    <property type="term" value="P:fatty acid beta-oxidation"/>
    <property type="evidence" value="ECO:0007669"/>
    <property type="project" value="TreeGrafter"/>
</dbReference>
<sequence length="255" mass="27381">MSTPLNIWLDRDGRLLRLRLDRPKANIVDAAMIAALDAALHEHLDDGNIAAVLLDASGPHFSFGASVEEHMPDRCADMLAALHALIARMLQSPVPILVAINGQCLGGGLEVALAGQILFASPGASLGQPEMQLGVFAPAASCLLPERIGQARAEDLLYSGRAVSGEEALAMGLIDYLADDPETASLEYFDDHLAKKSASSLRFAVTAARIGYVAQMISKLEQVERLYLEELMPTHDAVEGLEAFVAKRPASWENR</sequence>
<reference evidence="1" key="1">
    <citation type="submission" date="2018-06" db="EMBL/GenBank/DDBJ databases">
        <authorList>
            <person name="Zhirakovskaya E."/>
        </authorList>
    </citation>
    <scope>NUCLEOTIDE SEQUENCE</scope>
</reference>
<dbReference type="PANTHER" id="PTHR11941:SF54">
    <property type="entry name" value="ENOYL-COA HYDRATASE, MITOCHONDRIAL"/>
    <property type="match status" value="1"/>
</dbReference>
<dbReference type="InterPro" id="IPR017602">
    <property type="entry name" value="Dienoyl_CoA_hydratase"/>
</dbReference>
<organism evidence="1">
    <name type="scientific">hydrothermal vent metagenome</name>
    <dbReference type="NCBI Taxonomy" id="652676"/>
    <lineage>
        <taxon>unclassified sequences</taxon>
        <taxon>metagenomes</taxon>
        <taxon>ecological metagenomes</taxon>
    </lineage>
</organism>
<gene>
    <name evidence="1" type="ORF">MNBD_ALPHA08-1684</name>
</gene>
<dbReference type="Gene3D" id="3.90.226.10">
    <property type="entry name" value="2-enoyl-CoA Hydratase, Chain A, domain 1"/>
    <property type="match status" value="1"/>
</dbReference>